<gene>
    <name evidence="2" type="ORF">GCM10025770_09640</name>
</gene>
<evidence type="ECO:0000256" key="1">
    <source>
        <dbReference type="SAM" id="MobiDB-lite"/>
    </source>
</evidence>
<sequence length="322" mass="36948">MQEFDTAIDFISYLKAREDLLGRAGTDVSAFGEEELMAAYLRTMDETGTRHVFFNLPPGEDQPDQIIFDGSHYRGLSTDPGYRRKKIADQISYEWDALVDRFLQYGDPGLHEQYVEQTTAETELGLRLLAAEPRFKRRQLAQSFIGALQRVEPGGRLGRLVYSGIAGETVFVFVVVSKRKSESYAEYRQYRISILHAYVMTARLMAELGTTFVGIAFDNPNEENGAGGSEDMFVLVKEDWTEDELRELERKRKELNLWGASMEYWRLKQDEFPAENQAVAMQRVNINNEKATRSNSAPDAKAKAMKRRKKSRQKSQRANRKK</sequence>
<comment type="caution">
    <text evidence="2">The sequence shown here is derived from an EMBL/GenBank/DDBJ whole genome shotgun (WGS) entry which is preliminary data.</text>
</comment>
<feature type="compositionally biased region" description="Basic residues" evidence="1">
    <location>
        <begin position="303"/>
        <end position="322"/>
    </location>
</feature>
<evidence type="ECO:0000313" key="3">
    <source>
        <dbReference type="Proteomes" id="UP001500547"/>
    </source>
</evidence>
<dbReference type="Proteomes" id="UP001500547">
    <property type="component" value="Unassembled WGS sequence"/>
</dbReference>
<dbReference type="EMBL" id="BAABLD010000005">
    <property type="protein sequence ID" value="GAA5161045.1"/>
    <property type="molecule type" value="Genomic_DNA"/>
</dbReference>
<feature type="region of interest" description="Disordered" evidence="1">
    <location>
        <begin position="286"/>
        <end position="322"/>
    </location>
</feature>
<name>A0ABP9QFF4_9RHOO</name>
<evidence type="ECO:0000313" key="2">
    <source>
        <dbReference type="EMBL" id="GAA5161045.1"/>
    </source>
</evidence>
<proteinExistence type="predicted"/>
<reference evidence="3" key="1">
    <citation type="journal article" date="2019" name="Int. J. Syst. Evol. Microbiol.">
        <title>The Global Catalogue of Microorganisms (GCM) 10K type strain sequencing project: providing services to taxonomists for standard genome sequencing and annotation.</title>
        <authorList>
            <consortium name="The Broad Institute Genomics Platform"/>
            <consortium name="The Broad Institute Genome Sequencing Center for Infectious Disease"/>
            <person name="Wu L."/>
            <person name="Ma J."/>
        </authorList>
    </citation>
    <scope>NUCLEOTIDE SEQUENCE [LARGE SCALE GENOMIC DNA]</scope>
    <source>
        <strain evidence="3">JCM 18715</strain>
    </source>
</reference>
<organism evidence="2 3">
    <name type="scientific">Viridibacterium curvum</name>
    <dbReference type="NCBI Taxonomy" id="1101404"/>
    <lineage>
        <taxon>Bacteria</taxon>
        <taxon>Pseudomonadati</taxon>
        <taxon>Pseudomonadota</taxon>
        <taxon>Betaproteobacteria</taxon>
        <taxon>Rhodocyclales</taxon>
        <taxon>Rhodocyclaceae</taxon>
        <taxon>Viridibacterium</taxon>
    </lineage>
</organism>
<feature type="compositionally biased region" description="Polar residues" evidence="1">
    <location>
        <begin position="286"/>
        <end position="297"/>
    </location>
</feature>
<keyword evidence="3" id="KW-1185">Reference proteome</keyword>
<protein>
    <submittedName>
        <fullName evidence="2">Uncharacterized protein</fullName>
    </submittedName>
</protein>
<accession>A0ABP9QFF4</accession>